<dbReference type="PANTHER" id="PTHR46969:SF1">
    <property type="entry name" value="BIFUNCTIONAL PROTEIN HLDE"/>
    <property type="match status" value="1"/>
</dbReference>
<dbReference type="SUPFAM" id="SSF53613">
    <property type="entry name" value="Ribokinase-like"/>
    <property type="match status" value="1"/>
</dbReference>
<protein>
    <submittedName>
        <fullName evidence="4">D-glycero-beta-D-manno-heptose 7-phosphate kinase</fullName>
    </submittedName>
</protein>
<keyword evidence="1" id="KW-0808">Transferase</keyword>
<evidence type="ECO:0000313" key="5">
    <source>
        <dbReference type="Proteomes" id="UP000035268"/>
    </source>
</evidence>
<proteinExistence type="predicted"/>
<dbReference type="PATRIC" id="fig|1609981.3.peg.819"/>
<keyword evidence="5" id="KW-1185">Reference proteome</keyword>
<dbReference type="InterPro" id="IPR029056">
    <property type="entry name" value="Ribokinase-like"/>
</dbReference>
<dbReference type="GO" id="GO:0033785">
    <property type="term" value="F:heptose 7-phosphate kinase activity"/>
    <property type="evidence" value="ECO:0007669"/>
    <property type="project" value="TreeGrafter"/>
</dbReference>
<gene>
    <name evidence="4" type="ORF">L21SP4_00785</name>
</gene>
<dbReference type="GO" id="GO:0033786">
    <property type="term" value="F:heptose-1-phosphate adenylyltransferase activity"/>
    <property type="evidence" value="ECO:0007669"/>
    <property type="project" value="TreeGrafter"/>
</dbReference>
<dbReference type="InterPro" id="IPR011611">
    <property type="entry name" value="PfkB_dom"/>
</dbReference>
<dbReference type="PANTHER" id="PTHR46969">
    <property type="entry name" value="BIFUNCTIONAL PROTEIN HLDE"/>
    <property type="match status" value="1"/>
</dbReference>
<dbReference type="PROSITE" id="PS00584">
    <property type="entry name" value="PFKB_KINASES_2"/>
    <property type="match status" value="1"/>
</dbReference>
<dbReference type="OrthoDB" id="9802794at2"/>
<reference evidence="4 5" key="2">
    <citation type="journal article" date="2016" name="ISME J.">
        <title>Characterization of the first cultured representative of Verrucomicrobia subdivision 5 indicates the proposal of a novel phylum.</title>
        <authorList>
            <person name="Spring S."/>
            <person name="Bunk B."/>
            <person name="Sproer C."/>
            <person name="Schumann P."/>
            <person name="Rohde M."/>
            <person name="Tindall B.J."/>
            <person name="Klenk H.P."/>
        </authorList>
    </citation>
    <scope>NUCLEOTIDE SEQUENCE [LARGE SCALE GENOMIC DNA]</scope>
    <source>
        <strain evidence="4 5">L21-Fru-AB</strain>
    </source>
</reference>
<evidence type="ECO:0000256" key="1">
    <source>
        <dbReference type="ARBA" id="ARBA00022679"/>
    </source>
</evidence>
<evidence type="ECO:0000256" key="2">
    <source>
        <dbReference type="ARBA" id="ARBA00022777"/>
    </source>
</evidence>
<organism evidence="4 5">
    <name type="scientific">Kiritimatiella glycovorans</name>
    <dbReference type="NCBI Taxonomy" id="1307763"/>
    <lineage>
        <taxon>Bacteria</taxon>
        <taxon>Pseudomonadati</taxon>
        <taxon>Kiritimatiellota</taxon>
        <taxon>Kiritimatiellia</taxon>
        <taxon>Kiritimatiellales</taxon>
        <taxon>Kiritimatiellaceae</taxon>
        <taxon>Kiritimatiella</taxon>
    </lineage>
</organism>
<sequence length="339" mass="36721">MDLAPDRVREMVTAFRGRRVLAVGDPMLDRFVYGSVERISPEAPVPVVRVREEHDMPGGVGNVGANIASLGGDAVVAGLVGCDAAARDLREVFRRWDIADELLGLEGVSTAVKSRVVAERQQVVRVDRERPFELDRAGFERFCERLRFEMDRVSAVILEDYGKGTLGQDVVDFVLREASERGLPAGYDPREGHSLRVEGLALATPNRAEAFSAAAIPWSPPAENPLEDGPLCAAGEKLREQWRTDQLFVTLGPGGMLVFAREGAPRHIPTMVREVFDVSGAGDTVMAAAMLAMISGATPEETAEIANLAAGVVVGKIGTARCGPEELVEYARSWQREQA</sequence>
<dbReference type="KEGG" id="vbl:L21SP4_00785"/>
<evidence type="ECO:0000259" key="3">
    <source>
        <dbReference type="Pfam" id="PF00294"/>
    </source>
</evidence>
<dbReference type="GO" id="GO:0016773">
    <property type="term" value="F:phosphotransferase activity, alcohol group as acceptor"/>
    <property type="evidence" value="ECO:0007669"/>
    <property type="project" value="InterPro"/>
</dbReference>
<feature type="domain" description="Carbohydrate kinase PfkB" evidence="3">
    <location>
        <begin position="30"/>
        <end position="324"/>
    </location>
</feature>
<accession>A0A0G3EGW5</accession>
<dbReference type="GO" id="GO:0005829">
    <property type="term" value="C:cytosol"/>
    <property type="evidence" value="ECO:0007669"/>
    <property type="project" value="TreeGrafter"/>
</dbReference>
<dbReference type="InterPro" id="IPR002173">
    <property type="entry name" value="Carboh/pur_kinase_PfkB_CS"/>
</dbReference>
<dbReference type="STRING" id="1307763.L21SP4_00785"/>
<dbReference type="Gene3D" id="3.40.1190.20">
    <property type="match status" value="1"/>
</dbReference>
<dbReference type="CDD" id="cd01172">
    <property type="entry name" value="RfaE_like"/>
    <property type="match status" value="1"/>
</dbReference>
<dbReference type="InterPro" id="IPR011913">
    <property type="entry name" value="RfaE_dom_I"/>
</dbReference>
<keyword evidence="2 4" id="KW-0418">Kinase</keyword>
<dbReference type="RefSeq" id="WP_052881417.1">
    <property type="nucleotide sequence ID" value="NZ_CP010904.1"/>
</dbReference>
<dbReference type="EMBL" id="CP010904">
    <property type="protein sequence ID" value="AKJ64050.1"/>
    <property type="molecule type" value="Genomic_DNA"/>
</dbReference>
<reference evidence="5" key="1">
    <citation type="submission" date="2015-02" db="EMBL/GenBank/DDBJ databases">
        <title>Description and complete genome sequence of the first cultured representative of the subdivision 5 of the Verrucomicrobia phylum.</title>
        <authorList>
            <person name="Spring S."/>
            <person name="Bunk B."/>
            <person name="Sproer C."/>
            <person name="Klenk H.-P."/>
        </authorList>
    </citation>
    <scope>NUCLEOTIDE SEQUENCE [LARGE SCALE GENOMIC DNA]</scope>
    <source>
        <strain evidence="5">L21-Fru-AB</strain>
    </source>
</reference>
<dbReference type="Proteomes" id="UP000035268">
    <property type="component" value="Chromosome"/>
</dbReference>
<dbReference type="Pfam" id="PF00294">
    <property type="entry name" value="PfkB"/>
    <property type="match status" value="1"/>
</dbReference>
<dbReference type="AlphaFoldDB" id="A0A0G3EGW5"/>
<evidence type="ECO:0000313" key="4">
    <source>
        <dbReference type="EMBL" id="AKJ64050.1"/>
    </source>
</evidence>
<name>A0A0G3EGW5_9BACT</name>